<feature type="transmembrane region" description="Helical" evidence="8">
    <location>
        <begin position="307"/>
        <end position="327"/>
    </location>
</feature>
<keyword evidence="11" id="KW-1185">Reference proteome</keyword>
<feature type="transmembrane region" description="Helical" evidence="8">
    <location>
        <begin position="135"/>
        <end position="159"/>
    </location>
</feature>
<comment type="similarity">
    <text evidence="2">Belongs to the ABC-2 integral membrane protein family.</text>
</comment>
<evidence type="ECO:0000259" key="9">
    <source>
        <dbReference type="PROSITE" id="PS51012"/>
    </source>
</evidence>
<evidence type="ECO:0000256" key="3">
    <source>
        <dbReference type="ARBA" id="ARBA00022448"/>
    </source>
</evidence>
<keyword evidence="4" id="KW-1003">Cell membrane</keyword>
<evidence type="ECO:0000256" key="1">
    <source>
        <dbReference type="ARBA" id="ARBA00004651"/>
    </source>
</evidence>
<dbReference type="Pfam" id="PF12698">
    <property type="entry name" value="ABC2_membrane_3"/>
    <property type="match status" value="1"/>
</dbReference>
<sequence length="350" mass="37329">MRAMIVKEFRELGRDRRTLAMVVLLPVVLLVIFGYAANFSVEHISTAVIGNNAGSVTDRLPDLFDVTEDVSGTDPVELLRSDQVDVVIDTDTTPMTAYVDGSALFVAQSVQVATGNSGGLLRAEVLFNPDLSTSWVLVPAIAGLVMALIGTIITSIGLVREKETGTIEQLAVLPIRPSAVIIGKIAPYFVLALFDITVVTLLGLSLFDVPFNGPIWVYALGAALFLLAVLGFGVLASTLADTTGQAIQTAMFFMFPQILLSGMIFPLEAMPWGVRWIGYGLPLTYFIKVAHGVLLRGAGFGDLWPSLLILAAMAVIILSVAILRFGASLAPHQRHQAGTTGKHVAARRAA</sequence>
<dbReference type="AlphaFoldDB" id="A0AAN0MG14"/>
<keyword evidence="5 8" id="KW-0812">Transmembrane</keyword>
<evidence type="ECO:0000256" key="7">
    <source>
        <dbReference type="ARBA" id="ARBA00023136"/>
    </source>
</evidence>
<dbReference type="GO" id="GO:0005886">
    <property type="term" value="C:plasma membrane"/>
    <property type="evidence" value="ECO:0007669"/>
    <property type="project" value="UniProtKB-SubCell"/>
</dbReference>
<gene>
    <name evidence="10" type="ORF">brsh051_11080</name>
</gene>
<evidence type="ECO:0000313" key="10">
    <source>
        <dbReference type="EMBL" id="BEH01827.1"/>
    </source>
</evidence>
<evidence type="ECO:0000256" key="4">
    <source>
        <dbReference type="ARBA" id="ARBA00022475"/>
    </source>
</evidence>
<dbReference type="KEGG" id="broo:brsh051_11080"/>
<feature type="transmembrane region" description="Helical" evidence="8">
    <location>
        <begin position="20"/>
        <end position="37"/>
    </location>
</feature>
<dbReference type="RefSeq" id="WP_286268153.1">
    <property type="nucleotide sequence ID" value="NZ_AP028056.1"/>
</dbReference>
<reference evidence="10" key="1">
    <citation type="journal article" date="2024" name="Int. J. Syst. Evol. Microbiol.">
        <title>Brooklawnia propionicigenes sp. nov., a facultatively anaerobic, propionate-producing bacterium isolated from a methanogenic reactor treating waste from cattle farms.</title>
        <authorList>
            <person name="Akita Y."/>
            <person name="Ueki A."/>
            <person name="Tonouchi A."/>
            <person name="Sugawara Y."/>
            <person name="Honma S."/>
            <person name="Kaku N."/>
            <person name="Ueki K."/>
        </authorList>
    </citation>
    <scope>NUCLEOTIDE SEQUENCE</scope>
    <source>
        <strain evidence="10">SH051</strain>
    </source>
</reference>
<evidence type="ECO:0000256" key="5">
    <source>
        <dbReference type="ARBA" id="ARBA00022692"/>
    </source>
</evidence>
<keyword evidence="6 8" id="KW-1133">Transmembrane helix</keyword>
<evidence type="ECO:0000256" key="6">
    <source>
        <dbReference type="ARBA" id="ARBA00022989"/>
    </source>
</evidence>
<keyword evidence="7 8" id="KW-0472">Membrane</keyword>
<accession>A0AAN0MG14</accession>
<dbReference type="EMBL" id="AP028056">
    <property type="protein sequence ID" value="BEH01827.1"/>
    <property type="molecule type" value="Genomic_DNA"/>
</dbReference>
<feature type="transmembrane region" description="Helical" evidence="8">
    <location>
        <begin position="180"/>
        <end position="203"/>
    </location>
</feature>
<organism evidence="10 11">
    <name type="scientific">Brooklawnia propionicigenes</name>
    <dbReference type="NCBI Taxonomy" id="3041175"/>
    <lineage>
        <taxon>Bacteria</taxon>
        <taxon>Bacillati</taxon>
        <taxon>Actinomycetota</taxon>
        <taxon>Actinomycetes</taxon>
        <taxon>Propionibacteriales</taxon>
        <taxon>Propionibacteriaceae</taxon>
        <taxon>Brooklawnia</taxon>
    </lineage>
</organism>
<dbReference type="Proteomes" id="UP001431656">
    <property type="component" value="Chromosome"/>
</dbReference>
<comment type="subcellular location">
    <subcellularLocation>
        <location evidence="1">Cell membrane</location>
        <topology evidence="1">Multi-pass membrane protein</topology>
    </subcellularLocation>
</comment>
<evidence type="ECO:0000313" key="11">
    <source>
        <dbReference type="Proteomes" id="UP001431656"/>
    </source>
</evidence>
<dbReference type="InterPro" id="IPR051449">
    <property type="entry name" value="ABC-2_transporter_component"/>
</dbReference>
<dbReference type="PANTHER" id="PTHR30294:SF29">
    <property type="entry name" value="MULTIDRUG ABC TRANSPORTER PERMEASE YBHS-RELATED"/>
    <property type="match status" value="1"/>
</dbReference>
<feature type="transmembrane region" description="Helical" evidence="8">
    <location>
        <begin position="215"/>
        <end position="240"/>
    </location>
</feature>
<keyword evidence="3" id="KW-0813">Transport</keyword>
<dbReference type="InterPro" id="IPR047817">
    <property type="entry name" value="ABC2_TM_bact-type"/>
</dbReference>
<protein>
    <submittedName>
        <fullName evidence="10">ABC transporter permease</fullName>
    </submittedName>
</protein>
<dbReference type="GO" id="GO:0140359">
    <property type="term" value="F:ABC-type transporter activity"/>
    <property type="evidence" value="ECO:0007669"/>
    <property type="project" value="InterPro"/>
</dbReference>
<feature type="transmembrane region" description="Helical" evidence="8">
    <location>
        <begin position="252"/>
        <end position="270"/>
    </location>
</feature>
<dbReference type="PROSITE" id="PS51012">
    <property type="entry name" value="ABC_TM2"/>
    <property type="match status" value="1"/>
</dbReference>
<evidence type="ECO:0000256" key="8">
    <source>
        <dbReference type="SAM" id="Phobius"/>
    </source>
</evidence>
<dbReference type="InterPro" id="IPR013525">
    <property type="entry name" value="ABC2_TM"/>
</dbReference>
<proteinExistence type="inferred from homology"/>
<feature type="domain" description="ABC transmembrane type-2" evidence="9">
    <location>
        <begin position="102"/>
        <end position="328"/>
    </location>
</feature>
<name>A0AAN0MG14_9ACTN</name>
<evidence type="ECO:0000256" key="2">
    <source>
        <dbReference type="ARBA" id="ARBA00007783"/>
    </source>
</evidence>
<dbReference type="PANTHER" id="PTHR30294">
    <property type="entry name" value="MEMBRANE COMPONENT OF ABC TRANSPORTER YHHJ-RELATED"/>
    <property type="match status" value="1"/>
</dbReference>